<reference evidence="2" key="1">
    <citation type="submission" date="2021-02" db="EMBL/GenBank/DDBJ databases">
        <authorList>
            <person name="Nowell W R."/>
        </authorList>
    </citation>
    <scope>NUCLEOTIDE SEQUENCE</scope>
</reference>
<dbReference type="GO" id="GO:0006298">
    <property type="term" value="P:mismatch repair"/>
    <property type="evidence" value="ECO:0007669"/>
    <property type="project" value="InterPro"/>
</dbReference>
<dbReference type="PANTHER" id="PTHR10073">
    <property type="entry name" value="DNA MISMATCH REPAIR PROTEIN MLH, PMS, MUTL"/>
    <property type="match status" value="1"/>
</dbReference>
<feature type="non-terminal residue" evidence="2">
    <location>
        <position position="1"/>
    </location>
</feature>
<dbReference type="Proteomes" id="UP000663881">
    <property type="component" value="Unassembled WGS sequence"/>
</dbReference>
<dbReference type="SUPFAM" id="SSF55874">
    <property type="entry name" value="ATPase domain of HSP90 chaperone/DNA topoisomerase II/histidine kinase"/>
    <property type="match status" value="1"/>
</dbReference>
<gene>
    <name evidence="2" type="ORF">OKA104_LOCUS49191</name>
</gene>
<dbReference type="Gene3D" id="3.30.565.10">
    <property type="entry name" value="Histidine kinase-like ATPase, C-terminal domain"/>
    <property type="match status" value="1"/>
</dbReference>
<dbReference type="PANTHER" id="PTHR10073:SF52">
    <property type="entry name" value="MISMATCH REPAIR ENDONUCLEASE PMS2"/>
    <property type="match status" value="1"/>
</dbReference>
<dbReference type="EMBL" id="CAJOAY010022560">
    <property type="protein sequence ID" value="CAF4358474.1"/>
    <property type="molecule type" value="Genomic_DNA"/>
</dbReference>
<evidence type="ECO:0000313" key="2">
    <source>
        <dbReference type="EMBL" id="CAF4358474.1"/>
    </source>
</evidence>
<dbReference type="InterPro" id="IPR036890">
    <property type="entry name" value="HATPase_C_sf"/>
</dbReference>
<dbReference type="GO" id="GO:0016887">
    <property type="term" value="F:ATP hydrolysis activity"/>
    <property type="evidence" value="ECO:0007669"/>
    <property type="project" value="InterPro"/>
</dbReference>
<sequence>MYIFINFLNKKIILLFSDVTILTRHVSASIGTKLIFDGEGQVISRTPFPREIGTTVSIPSLFNRFPVRRTELQSHSKREFSQALNIIQSFAIISRQIQFFQVSSSADNHPPSHPLLTLTPSSSLKDTLAQIFGQKILESIIHIDDINDDEDKEFKFDGYISRPQHGCGRSSA</sequence>
<dbReference type="GO" id="GO:0032389">
    <property type="term" value="C:MutLalpha complex"/>
    <property type="evidence" value="ECO:0007669"/>
    <property type="project" value="TreeGrafter"/>
</dbReference>
<protein>
    <submittedName>
        <fullName evidence="2">Uncharacterized protein</fullName>
    </submittedName>
</protein>
<name>A0A820LJT0_9BILA</name>
<proteinExistence type="inferred from homology"/>
<organism evidence="2 3">
    <name type="scientific">Adineta steineri</name>
    <dbReference type="NCBI Taxonomy" id="433720"/>
    <lineage>
        <taxon>Eukaryota</taxon>
        <taxon>Metazoa</taxon>
        <taxon>Spiralia</taxon>
        <taxon>Gnathifera</taxon>
        <taxon>Rotifera</taxon>
        <taxon>Eurotatoria</taxon>
        <taxon>Bdelloidea</taxon>
        <taxon>Adinetida</taxon>
        <taxon>Adinetidae</taxon>
        <taxon>Adineta</taxon>
    </lineage>
</organism>
<dbReference type="InterPro" id="IPR038973">
    <property type="entry name" value="MutL/Mlh/Pms-like"/>
</dbReference>
<evidence type="ECO:0000313" key="3">
    <source>
        <dbReference type="Proteomes" id="UP000663881"/>
    </source>
</evidence>
<comment type="caution">
    <text evidence="2">The sequence shown here is derived from an EMBL/GenBank/DDBJ whole genome shotgun (WGS) entry which is preliminary data.</text>
</comment>
<accession>A0A820LJT0</accession>
<dbReference type="AlphaFoldDB" id="A0A820LJT0"/>
<dbReference type="GO" id="GO:0140664">
    <property type="term" value="F:ATP-dependent DNA damage sensor activity"/>
    <property type="evidence" value="ECO:0007669"/>
    <property type="project" value="InterPro"/>
</dbReference>
<evidence type="ECO:0000256" key="1">
    <source>
        <dbReference type="ARBA" id="ARBA00006082"/>
    </source>
</evidence>
<comment type="similarity">
    <text evidence="1">Belongs to the DNA mismatch repair MutL/HexB family.</text>
</comment>